<dbReference type="InterPro" id="IPR018201">
    <property type="entry name" value="Ketoacyl_synth_AS"/>
</dbReference>
<protein>
    <submittedName>
        <fullName evidence="7">Phosphopantetheine-binding protein</fullName>
    </submittedName>
</protein>
<reference evidence="7 8" key="1">
    <citation type="journal article" date="2024" name="Chem. Sci.">
        <title>Discovery of a lagriamide polyketide by integrated genome mining, isotopic labeling, and untargeted metabolomics.</title>
        <authorList>
            <person name="Fergusson C.H."/>
            <person name="Saulog J."/>
            <person name="Paulo B.S."/>
            <person name="Wilson D.M."/>
            <person name="Liu D.Y."/>
            <person name="Morehouse N.J."/>
            <person name="Waterworth S."/>
            <person name="Barkei J."/>
            <person name="Gray C.A."/>
            <person name="Kwan J.C."/>
            <person name="Eustaquio A.S."/>
            <person name="Linington R.G."/>
        </authorList>
    </citation>
    <scope>NUCLEOTIDE SEQUENCE [LARGE SCALE GENOMIC DNA]</scope>
    <source>
        <strain evidence="7 8">RL17-338-BIF-B</strain>
    </source>
</reference>
<evidence type="ECO:0000259" key="5">
    <source>
        <dbReference type="PROSITE" id="PS50075"/>
    </source>
</evidence>
<evidence type="ECO:0000256" key="4">
    <source>
        <dbReference type="SAM" id="MobiDB-lite"/>
    </source>
</evidence>
<dbReference type="Pfam" id="PF02801">
    <property type="entry name" value="Ketoacyl-synt_C"/>
    <property type="match status" value="1"/>
</dbReference>
<feature type="compositionally biased region" description="Polar residues" evidence="4">
    <location>
        <begin position="644"/>
        <end position="655"/>
    </location>
</feature>
<keyword evidence="3" id="KW-0808">Transferase</keyword>
<dbReference type="SUPFAM" id="SSF47336">
    <property type="entry name" value="ACP-like"/>
    <property type="match status" value="1"/>
</dbReference>
<evidence type="ECO:0000256" key="3">
    <source>
        <dbReference type="ARBA" id="ARBA00022679"/>
    </source>
</evidence>
<dbReference type="PROSITE" id="PS00606">
    <property type="entry name" value="KS3_1"/>
    <property type="match status" value="1"/>
</dbReference>
<dbReference type="InterPro" id="IPR009081">
    <property type="entry name" value="PP-bd_ACP"/>
</dbReference>
<comment type="caution">
    <text evidence="7">The sequence shown here is derived from an EMBL/GenBank/DDBJ whole genome shotgun (WGS) entry which is preliminary data.</text>
</comment>
<evidence type="ECO:0000313" key="8">
    <source>
        <dbReference type="Proteomes" id="UP001469089"/>
    </source>
</evidence>
<dbReference type="Gene3D" id="3.40.47.10">
    <property type="match status" value="1"/>
</dbReference>
<dbReference type="Proteomes" id="UP001469089">
    <property type="component" value="Unassembled WGS sequence"/>
</dbReference>
<dbReference type="InterPro" id="IPR016039">
    <property type="entry name" value="Thiolase-like"/>
</dbReference>
<name>A0ABV1LX00_9BURK</name>
<evidence type="ECO:0000256" key="2">
    <source>
        <dbReference type="ARBA" id="ARBA00022553"/>
    </source>
</evidence>
<dbReference type="Pfam" id="PF00109">
    <property type="entry name" value="ketoacyl-synt"/>
    <property type="match status" value="1"/>
</dbReference>
<dbReference type="InterPro" id="IPR036736">
    <property type="entry name" value="ACP-like_sf"/>
</dbReference>
<accession>A0ABV1LX00</accession>
<evidence type="ECO:0000256" key="1">
    <source>
        <dbReference type="ARBA" id="ARBA00022450"/>
    </source>
</evidence>
<dbReference type="InterPro" id="IPR014030">
    <property type="entry name" value="Ketoacyl_synth_N"/>
</dbReference>
<dbReference type="RefSeq" id="WP_349545393.1">
    <property type="nucleotide sequence ID" value="NZ_JAOALG010000002.1"/>
</dbReference>
<keyword evidence="1" id="KW-0596">Phosphopantetheine</keyword>
<dbReference type="SMART" id="SM00823">
    <property type="entry name" value="PKS_PP"/>
    <property type="match status" value="1"/>
</dbReference>
<dbReference type="Pfam" id="PF00550">
    <property type="entry name" value="PP-binding"/>
    <property type="match status" value="1"/>
</dbReference>
<dbReference type="SMART" id="SM00825">
    <property type="entry name" value="PKS_KS"/>
    <property type="match status" value="1"/>
</dbReference>
<feature type="domain" description="Carrier" evidence="5">
    <location>
        <begin position="687"/>
        <end position="762"/>
    </location>
</feature>
<dbReference type="InterPro" id="IPR014031">
    <property type="entry name" value="Ketoacyl_synth_C"/>
</dbReference>
<evidence type="ECO:0000313" key="7">
    <source>
        <dbReference type="EMBL" id="MEQ5843787.1"/>
    </source>
</evidence>
<keyword evidence="8" id="KW-1185">Reference proteome</keyword>
<dbReference type="PANTHER" id="PTHR43775:SF51">
    <property type="entry name" value="INACTIVE PHENOLPHTHIOCEROL SYNTHESIS POLYKETIDE SYNTHASE TYPE I PKS1-RELATED"/>
    <property type="match status" value="1"/>
</dbReference>
<dbReference type="EMBL" id="JAOALG010000002">
    <property type="protein sequence ID" value="MEQ5843787.1"/>
    <property type="molecule type" value="Genomic_DNA"/>
</dbReference>
<dbReference type="InterPro" id="IPR020841">
    <property type="entry name" value="PKS_Beta-ketoAc_synthase_dom"/>
</dbReference>
<dbReference type="PROSITE" id="PS50075">
    <property type="entry name" value="CARRIER"/>
    <property type="match status" value="1"/>
</dbReference>
<dbReference type="InterPro" id="IPR020806">
    <property type="entry name" value="PKS_PP-bd"/>
</dbReference>
<dbReference type="SUPFAM" id="SSF53901">
    <property type="entry name" value="Thiolase-like"/>
    <property type="match status" value="1"/>
</dbReference>
<feature type="region of interest" description="Disordered" evidence="4">
    <location>
        <begin position="630"/>
        <end position="655"/>
    </location>
</feature>
<proteinExistence type="predicted"/>
<keyword evidence="2" id="KW-0597">Phosphoprotein</keyword>
<dbReference type="Gene3D" id="1.10.1200.10">
    <property type="entry name" value="ACP-like"/>
    <property type="match status" value="1"/>
</dbReference>
<feature type="domain" description="Ketosynthase family 3 (KS3)" evidence="6">
    <location>
        <begin position="8"/>
        <end position="418"/>
    </location>
</feature>
<evidence type="ECO:0000259" key="6">
    <source>
        <dbReference type="PROSITE" id="PS52004"/>
    </source>
</evidence>
<dbReference type="InterPro" id="IPR032821">
    <property type="entry name" value="PKS_assoc"/>
</dbReference>
<feature type="compositionally biased region" description="Low complexity" evidence="4">
    <location>
        <begin position="630"/>
        <end position="643"/>
    </location>
</feature>
<dbReference type="PANTHER" id="PTHR43775">
    <property type="entry name" value="FATTY ACID SYNTHASE"/>
    <property type="match status" value="1"/>
</dbReference>
<sequence>MSLTSSGPSRIAIIGAACRFPGAEDLAAFRSLLGDAREAVTTIPAARQELARGVQRAGLLNEIDRFDPEFFGIAQREADQMDPQQRLLLELAVEALDAAGLPRRDLAESKTGVYVGISNCDYSRLQAGGDGKRDLYSGTGNALSIAANRISYVLNLVGPSLALDTACSSSLNAIHLAVRALRAGEIDLAIVGGVNLLLAGDLMEVFGNARMLSSDGRCKTFDADADGHVRSEGGAIVVLKRAADAVRDHHPVLALIAGSASNQDGRSNGLTAPSGPAQVAVIEAALADAGLQASDIDAVELHSTGSPLGDPIEAHALAQALRAERASPLLVGSVKTNIGHLESASGMAGLLKAALALDEGRLPASLNFQRVNPEIDLEALGLQVVTSMTPLSPQGRPAHIGVSAFGFGGSNAHVILEQVSAQPGPNNHVAIDPAQSWSLPLSAAHPDALRELAARYAVRIDGITPDELHDVCYSAARHRDHLDQRLFVYGDHATLVAALRAAAAGQTHPALLQGQRPAAGPRKLALVADDSALDDGRFAVDQVLAAGAGKQALSKLTGRWDLLLHTADTPAGLPDRIRLLQANEPAQALALLYVHGHDLAWDRIYPQGRITALPAYPWRRRRCWFAAAEQEQPQEQLTTQPEQSATATTPAPQNLHTDERVQKHTAAVAHAPWRQWLIDAPASQRTHLLEQRIGEIIGRVLHLPSGERLDTVLGLQAQGMDSLMALEFHDNLQRASGLQLPRTLALETPSVRSLATRLLDLLLPAEDRASASRATTTVRPSTLADQPVRELLSLIAGLDDTAAAQELITATGDA</sequence>
<dbReference type="InterPro" id="IPR050091">
    <property type="entry name" value="PKS_NRPS_Biosynth_Enz"/>
</dbReference>
<dbReference type="CDD" id="cd00833">
    <property type="entry name" value="PKS"/>
    <property type="match status" value="1"/>
</dbReference>
<gene>
    <name evidence="7" type="ORF">N0A02_30470</name>
</gene>
<dbReference type="Pfam" id="PF16197">
    <property type="entry name" value="KAsynt_C_assoc"/>
    <property type="match status" value="1"/>
</dbReference>
<dbReference type="PROSITE" id="PS52004">
    <property type="entry name" value="KS3_2"/>
    <property type="match status" value="1"/>
</dbReference>
<organism evidence="7 8">
    <name type="scientific">Paraburkholderia acidicola</name>
    <dbReference type="NCBI Taxonomy" id="1912599"/>
    <lineage>
        <taxon>Bacteria</taxon>
        <taxon>Pseudomonadati</taxon>
        <taxon>Pseudomonadota</taxon>
        <taxon>Betaproteobacteria</taxon>
        <taxon>Burkholderiales</taxon>
        <taxon>Burkholderiaceae</taxon>
        <taxon>Paraburkholderia</taxon>
    </lineage>
</organism>
<dbReference type="Gene3D" id="3.30.70.3290">
    <property type="match status" value="1"/>
</dbReference>